<accession>A0ABD5PJ82</accession>
<evidence type="ECO:0000313" key="1">
    <source>
        <dbReference type="EMBL" id="MFC4540459.1"/>
    </source>
</evidence>
<proteinExistence type="predicted"/>
<comment type="caution">
    <text evidence="1">The sequence shown here is derived from an EMBL/GenBank/DDBJ whole genome shotgun (WGS) entry which is preliminary data.</text>
</comment>
<sequence length="455" mass="52669">MSSESFKALRYDFEDRLRPDEVPDELRENPFCVRSERRKINCPEPGCNKPCNVVEIGGEKKFLCRDKHQKPYDESHHVYWKVETVDAVEELLTDLGFEASVEQNGSMLSFESGEKSFLVVPGGYSDDLLQPIASQLKDHRNFCVLAFQDDTKRGIKPLIDRAGGVSMVATPPGLERKIESFESMIEVRNEFEAEYEPQREAVPEDLVEKINDNPQFLVGELTDFEKIEASSEKRDKMEKLCTLSFSQVLDCPLHPMGMEDTGNRVPDGFGFIFDEENGNHPTLLLDSKSVSSEYRDYPKITEKHGPQYRKYLEIVDDVCYRRQWEEKVIVFISPEFNISKIEDFLDELNRTKFDDFQAVFMDLKALATLILHRTSHTSERSVRLTRGGWTSILYDLFLDPDFDRSEQDYELGRNNGLCLTESAVQQHFANNIPDQKSRERTLEYVEEEIREFSPE</sequence>
<protein>
    <submittedName>
        <fullName evidence="1">Uncharacterized protein</fullName>
    </submittedName>
</protein>
<dbReference type="EMBL" id="JBHSFA010000001">
    <property type="protein sequence ID" value="MFC4540459.1"/>
    <property type="molecule type" value="Genomic_DNA"/>
</dbReference>
<reference evidence="1 2" key="1">
    <citation type="journal article" date="2019" name="Int. J. Syst. Evol. Microbiol.">
        <title>The Global Catalogue of Microorganisms (GCM) 10K type strain sequencing project: providing services to taxonomists for standard genome sequencing and annotation.</title>
        <authorList>
            <consortium name="The Broad Institute Genomics Platform"/>
            <consortium name="The Broad Institute Genome Sequencing Center for Infectious Disease"/>
            <person name="Wu L."/>
            <person name="Ma J."/>
        </authorList>
    </citation>
    <scope>NUCLEOTIDE SEQUENCE [LARGE SCALE GENOMIC DNA]</scope>
    <source>
        <strain evidence="1 2">WLHS5</strain>
    </source>
</reference>
<organism evidence="1 2">
    <name type="scientific">Halosolutus amylolyticus</name>
    <dbReference type="NCBI Taxonomy" id="2932267"/>
    <lineage>
        <taxon>Archaea</taxon>
        <taxon>Methanobacteriati</taxon>
        <taxon>Methanobacteriota</taxon>
        <taxon>Stenosarchaea group</taxon>
        <taxon>Halobacteria</taxon>
        <taxon>Halobacteriales</taxon>
        <taxon>Natrialbaceae</taxon>
        <taxon>Halosolutus</taxon>
    </lineage>
</organism>
<gene>
    <name evidence="1" type="ORF">ACFO5R_00760</name>
</gene>
<dbReference type="RefSeq" id="WP_250142502.1">
    <property type="nucleotide sequence ID" value="NZ_JALIQP010000007.1"/>
</dbReference>
<dbReference type="Proteomes" id="UP001595898">
    <property type="component" value="Unassembled WGS sequence"/>
</dbReference>
<dbReference type="AlphaFoldDB" id="A0ABD5PJ82"/>
<name>A0ABD5PJ82_9EURY</name>
<evidence type="ECO:0000313" key="2">
    <source>
        <dbReference type="Proteomes" id="UP001595898"/>
    </source>
</evidence>
<keyword evidence="2" id="KW-1185">Reference proteome</keyword>